<keyword evidence="2" id="KW-1277">Toxin-antitoxin system</keyword>
<name>A0A550J940_9BACT</name>
<dbReference type="Pfam" id="PF03693">
    <property type="entry name" value="ParD_antitoxin"/>
    <property type="match status" value="1"/>
</dbReference>
<organism evidence="4 5">
    <name type="scientific">Trichloromonas acetexigens</name>
    <dbReference type="NCBI Taxonomy" id="38815"/>
    <lineage>
        <taxon>Bacteria</taxon>
        <taxon>Pseudomonadati</taxon>
        <taxon>Thermodesulfobacteriota</taxon>
        <taxon>Desulfuromonadia</taxon>
        <taxon>Desulfuromonadales</taxon>
        <taxon>Trichloromonadaceae</taxon>
        <taxon>Trichloromonas</taxon>
    </lineage>
</organism>
<evidence type="ECO:0000256" key="2">
    <source>
        <dbReference type="ARBA" id="ARBA00022649"/>
    </source>
</evidence>
<dbReference type="InterPro" id="IPR001357">
    <property type="entry name" value="BRCT_dom"/>
</dbReference>
<dbReference type="EMBL" id="VJVV01000009">
    <property type="protein sequence ID" value="TRO79754.1"/>
    <property type="molecule type" value="Genomic_DNA"/>
</dbReference>
<comment type="similarity">
    <text evidence="1">Belongs to the ParD antitoxin family.</text>
</comment>
<comment type="caution">
    <text evidence="4">The sequence shown here is derived from an EMBL/GenBank/DDBJ whole genome shotgun (WGS) entry which is preliminary data.</text>
</comment>
<dbReference type="InterPro" id="IPR022789">
    <property type="entry name" value="ParD"/>
</dbReference>
<dbReference type="RefSeq" id="WP_092058869.1">
    <property type="nucleotide sequence ID" value="NZ_FOJJ01000041.1"/>
</dbReference>
<dbReference type="PROSITE" id="PS50172">
    <property type="entry name" value="BRCT"/>
    <property type="match status" value="1"/>
</dbReference>
<dbReference type="InterPro" id="IPR038296">
    <property type="entry name" value="ParD_sf"/>
</dbReference>
<evidence type="ECO:0000259" key="3">
    <source>
        <dbReference type="PROSITE" id="PS50172"/>
    </source>
</evidence>
<accession>A0A550J940</accession>
<dbReference type="PANTHER" id="PTHR36582:SF2">
    <property type="entry name" value="ANTITOXIN PARD"/>
    <property type="match status" value="1"/>
</dbReference>
<evidence type="ECO:0000313" key="5">
    <source>
        <dbReference type="Proteomes" id="UP000317155"/>
    </source>
</evidence>
<dbReference type="PANTHER" id="PTHR36582">
    <property type="entry name" value="ANTITOXIN PARD"/>
    <property type="match status" value="1"/>
</dbReference>
<dbReference type="InterPro" id="IPR010985">
    <property type="entry name" value="Ribbon_hlx_hlx"/>
</dbReference>
<evidence type="ECO:0000313" key="4">
    <source>
        <dbReference type="EMBL" id="TRO79754.1"/>
    </source>
</evidence>
<sequence>MATMNISLPDQMKEWIEECVQSGRYANASDYVRDLIRRDHIKLAELRQALIEGENSGPSTALDVDAFIAAKKTGLRL</sequence>
<evidence type="ECO:0000256" key="1">
    <source>
        <dbReference type="ARBA" id="ARBA00008580"/>
    </source>
</evidence>
<dbReference type="CDD" id="cd22231">
    <property type="entry name" value="RHH_NikR_HicB-like"/>
    <property type="match status" value="1"/>
</dbReference>
<dbReference type="GO" id="GO:0006355">
    <property type="term" value="P:regulation of DNA-templated transcription"/>
    <property type="evidence" value="ECO:0007669"/>
    <property type="project" value="InterPro"/>
</dbReference>
<keyword evidence="5" id="KW-1185">Reference proteome</keyword>
<dbReference type="NCBIfam" id="TIGR02606">
    <property type="entry name" value="antidote_CC2985"/>
    <property type="match status" value="1"/>
</dbReference>
<feature type="domain" description="BRCT" evidence="3">
    <location>
        <begin position="1"/>
        <end position="33"/>
    </location>
</feature>
<dbReference type="AlphaFoldDB" id="A0A550J940"/>
<proteinExistence type="inferred from homology"/>
<dbReference type="SUPFAM" id="SSF47598">
    <property type="entry name" value="Ribbon-helix-helix"/>
    <property type="match status" value="1"/>
</dbReference>
<dbReference type="OrthoDB" id="9811310at2"/>
<reference evidence="4 5" key="1">
    <citation type="submission" date="2019-07" db="EMBL/GenBank/DDBJ databases">
        <title>Insights of Desulfuromonas acetexigens electromicrobiology.</title>
        <authorList>
            <person name="Katuri K."/>
            <person name="Sapireddy V."/>
            <person name="Shaw D.R."/>
            <person name="Saikaly P."/>
        </authorList>
    </citation>
    <scope>NUCLEOTIDE SEQUENCE [LARGE SCALE GENOMIC DNA]</scope>
    <source>
        <strain evidence="4 5">2873</strain>
    </source>
</reference>
<gene>
    <name evidence="4" type="ORF">FL622_12660</name>
</gene>
<dbReference type="Gene3D" id="6.10.10.120">
    <property type="entry name" value="Antitoxin ParD1-like"/>
    <property type="match status" value="1"/>
</dbReference>
<dbReference type="Proteomes" id="UP000317155">
    <property type="component" value="Unassembled WGS sequence"/>
</dbReference>
<protein>
    <submittedName>
        <fullName evidence="4">Type II toxin-antitoxin system ParD family antitoxin</fullName>
    </submittedName>
</protein>